<keyword evidence="2" id="KW-1185">Reference proteome</keyword>
<reference evidence="1 2" key="1">
    <citation type="submission" date="2017-08" db="EMBL/GenBank/DDBJ databases">
        <title>Reclassification of Bisgaard taxon 37 and 44.</title>
        <authorList>
            <person name="Christensen H."/>
        </authorList>
    </citation>
    <scope>NUCLEOTIDE SEQUENCE [LARGE SCALE GENOMIC DNA]</scope>
    <source>
        <strain evidence="1 2">EEAB3T1</strain>
    </source>
</reference>
<proteinExistence type="predicted"/>
<dbReference type="Proteomes" id="UP000265964">
    <property type="component" value="Unassembled WGS sequence"/>
</dbReference>
<sequence length="70" mass="8057">MKKKNLIISLGVLASALTLGFGTHYLYNSSNTEENPAYNYKYKLTDVTFDQLPDEIKEQRIDPTQVRLTF</sequence>
<evidence type="ECO:0000313" key="1">
    <source>
        <dbReference type="EMBL" id="RIY34531.1"/>
    </source>
</evidence>
<name>A0A3A1YAG4_9GAMM</name>
<evidence type="ECO:0000313" key="2">
    <source>
        <dbReference type="Proteomes" id="UP000265964"/>
    </source>
</evidence>
<feature type="non-terminal residue" evidence="1">
    <location>
        <position position="70"/>
    </location>
</feature>
<dbReference type="RefSeq" id="WP_147397129.1">
    <property type="nucleotide sequence ID" value="NZ_NRJF01000154.1"/>
</dbReference>
<dbReference type="AlphaFoldDB" id="A0A3A1YAG4"/>
<protein>
    <submittedName>
        <fullName evidence="1">Uncharacterized protein</fullName>
    </submittedName>
</protein>
<comment type="caution">
    <text evidence="1">The sequence shown here is derived from an EMBL/GenBank/DDBJ whole genome shotgun (WGS) entry which is preliminary data.</text>
</comment>
<dbReference type="EMBL" id="NRJF01000154">
    <property type="protein sequence ID" value="RIY34531.1"/>
    <property type="molecule type" value="Genomic_DNA"/>
</dbReference>
<gene>
    <name evidence="1" type="ORF">CKF59_05400</name>
</gene>
<accession>A0A3A1YAG4</accession>
<organism evidence="1 2">
    <name type="scientific">Psittacicella gerlachiana</name>
    <dbReference type="NCBI Taxonomy" id="2028574"/>
    <lineage>
        <taxon>Bacteria</taxon>
        <taxon>Pseudomonadati</taxon>
        <taxon>Pseudomonadota</taxon>
        <taxon>Gammaproteobacteria</taxon>
        <taxon>Pasteurellales</taxon>
        <taxon>Psittacicellaceae</taxon>
        <taxon>Psittacicella</taxon>
    </lineage>
</organism>